<comment type="caution">
    <text evidence="4">The sequence shown here is derived from an EMBL/GenBank/DDBJ whole genome shotgun (WGS) entry which is preliminary data.</text>
</comment>
<proteinExistence type="predicted"/>
<dbReference type="Gene3D" id="3.30.710.10">
    <property type="entry name" value="Potassium Channel Kv1.1, Chain A"/>
    <property type="match status" value="1"/>
</dbReference>
<dbReference type="CDD" id="cd18186">
    <property type="entry name" value="BTB_POZ_ZBTB_KLHL-like"/>
    <property type="match status" value="1"/>
</dbReference>
<feature type="domain" description="BTB" evidence="3">
    <location>
        <begin position="162"/>
        <end position="221"/>
    </location>
</feature>
<dbReference type="Pfam" id="PF00651">
    <property type="entry name" value="BTB"/>
    <property type="match status" value="1"/>
</dbReference>
<reference evidence="4" key="1">
    <citation type="submission" date="2023-07" db="EMBL/GenBank/DDBJ databases">
        <title>A chromosome-level genome assembly of Lolium multiflorum.</title>
        <authorList>
            <person name="Chen Y."/>
            <person name="Copetti D."/>
            <person name="Kolliker R."/>
            <person name="Studer B."/>
        </authorList>
    </citation>
    <scope>NUCLEOTIDE SEQUENCE</scope>
    <source>
        <strain evidence="4">02402/16</strain>
        <tissue evidence="4">Leaf</tissue>
    </source>
</reference>
<accession>A0AAD8SE17</accession>
<dbReference type="InterPro" id="IPR044714">
    <property type="entry name" value="AtSIBP1-like"/>
</dbReference>
<dbReference type="PANTHER" id="PTHR46672:SF4">
    <property type="entry name" value="OS08G0495500 PROTEIN"/>
    <property type="match status" value="1"/>
</dbReference>
<evidence type="ECO:0000256" key="1">
    <source>
        <dbReference type="ARBA" id="ARBA00004906"/>
    </source>
</evidence>
<evidence type="ECO:0000313" key="5">
    <source>
        <dbReference type="Proteomes" id="UP001231189"/>
    </source>
</evidence>
<comment type="pathway">
    <text evidence="1">Protein modification; protein ubiquitination.</text>
</comment>
<gene>
    <name evidence="4" type="ORF">QYE76_067718</name>
</gene>
<name>A0AAD8SE17_LOLMU</name>
<dbReference type="AlphaFoldDB" id="A0AAD8SE17"/>
<sequence>MSRSASGKNVEIEGRFVQFDVGANIPYFISDHFTMGKWTWQLSVLQADGSQKHTHVTLCLSQPDSTHVAASVSLKVICFPKNHPVVVINFPGVHDVSYDHDQTWTVKDACTSTRFLVEVEFVNIKTYGRVQPFWLSMSRPIWRTSTEAQSGLARMLQEGILTDITVNAVGGSIRAHRAVLAARSPVFLSMFSHDLREKQLSTVDISDMSIDACRAFIGYLYGDVSEEEFLAHRCELLAAGDKYGVGDLMKACKKSLRDDVCTENLLERLQLAHTYGLSTLKKTCVKLLVDFGKMYEIPEDFAEFVKSGDQELVGEIMEKIAVFRGRMFPPTTSSVMASTSSPAPPPTAGSSASNPEPDRPALLRRSTRLKIQDAQINK</sequence>
<keyword evidence="5" id="KW-1185">Reference proteome</keyword>
<dbReference type="PROSITE" id="PS50097">
    <property type="entry name" value="BTB"/>
    <property type="match status" value="1"/>
</dbReference>
<evidence type="ECO:0000259" key="3">
    <source>
        <dbReference type="PROSITE" id="PS50097"/>
    </source>
</evidence>
<dbReference type="EMBL" id="JAUUTY010000004">
    <property type="protein sequence ID" value="KAK1649913.1"/>
    <property type="molecule type" value="Genomic_DNA"/>
</dbReference>
<evidence type="ECO:0000256" key="2">
    <source>
        <dbReference type="SAM" id="MobiDB-lite"/>
    </source>
</evidence>
<dbReference type="Proteomes" id="UP001231189">
    <property type="component" value="Unassembled WGS sequence"/>
</dbReference>
<dbReference type="InterPro" id="IPR000210">
    <property type="entry name" value="BTB/POZ_dom"/>
</dbReference>
<dbReference type="InterPro" id="IPR011333">
    <property type="entry name" value="SKP1/BTB/POZ_sf"/>
</dbReference>
<dbReference type="SMART" id="SM00225">
    <property type="entry name" value="BTB"/>
    <property type="match status" value="1"/>
</dbReference>
<dbReference type="PANTHER" id="PTHR46672">
    <property type="entry name" value="OS08G0495500 PROTEIN-RELATED"/>
    <property type="match status" value="1"/>
</dbReference>
<dbReference type="SUPFAM" id="SSF54695">
    <property type="entry name" value="POZ domain"/>
    <property type="match status" value="1"/>
</dbReference>
<organism evidence="4 5">
    <name type="scientific">Lolium multiflorum</name>
    <name type="common">Italian ryegrass</name>
    <name type="synonym">Lolium perenne subsp. multiflorum</name>
    <dbReference type="NCBI Taxonomy" id="4521"/>
    <lineage>
        <taxon>Eukaryota</taxon>
        <taxon>Viridiplantae</taxon>
        <taxon>Streptophyta</taxon>
        <taxon>Embryophyta</taxon>
        <taxon>Tracheophyta</taxon>
        <taxon>Spermatophyta</taxon>
        <taxon>Magnoliopsida</taxon>
        <taxon>Liliopsida</taxon>
        <taxon>Poales</taxon>
        <taxon>Poaceae</taxon>
        <taxon>BOP clade</taxon>
        <taxon>Pooideae</taxon>
        <taxon>Poodae</taxon>
        <taxon>Poeae</taxon>
        <taxon>Poeae Chloroplast Group 2 (Poeae type)</taxon>
        <taxon>Loliodinae</taxon>
        <taxon>Loliinae</taxon>
        <taxon>Lolium</taxon>
    </lineage>
</organism>
<evidence type="ECO:0000313" key="4">
    <source>
        <dbReference type="EMBL" id="KAK1649913.1"/>
    </source>
</evidence>
<feature type="region of interest" description="Disordered" evidence="2">
    <location>
        <begin position="333"/>
        <end position="378"/>
    </location>
</feature>
<protein>
    <recommendedName>
        <fullName evidence="3">BTB domain-containing protein</fullName>
    </recommendedName>
</protein>